<accession>A0A0A9DLA6</accession>
<reference evidence="1" key="1">
    <citation type="submission" date="2014-09" db="EMBL/GenBank/DDBJ databases">
        <authorList>
            <person name="Magalhaes I.L.F."/>
            <person name="Oliveira U."/>
            <person name="Santos F.R."/>
            <person name="Vidigal T.H.D.A."/>
            <person name="Brescovit A.D."/>
            <person name="Santos A.J."/>
        </authorList>
    </citation>
    <scope>NUCLEOTIDE SEQUENCE</scope>
    <source>
        <tissue evidence="1">Shoot tissue taken approximately 20 cm above the soil surface</tissue>
    </source>
</reference>
<name>A0A0A9DLA6_ARUDO</name>
<evidence type="ECO:0000313" key="1">
    <source>
        <dbReference type="EMBL" id="JAD89379.1"/>
    </source>
</evidence>
<protein>
    <submittedName>
        <fullName evidence="1">Uncharacterized protein</fullName>
    </submittedName>
</protein>
<dbReference type="AlphaFoldDB" id="A0A0A9DLA6"/>
<organism evidence="1">
    <name type="scientific">Arundo donax</name>
    <name type="common">Giant reed</name>
    <name type="synonym">Donax arundinaceus</name>
    <dbReference type="NCBI Taxonomy" id="35708"/>
    <lineage>
        <taxon>Eukaryota</taxon>
        <taxon>Viridiplantae</taxon>
        <taxon>Streptophyta</taxon>
        <taxon>Embryophyta</taxon>
        <taxon>Tracheophyta</taxon>
        <taxon>Spermatophyta</taxon>
        <taxon>Magnoliopsida</taxon>
        <taxon>Liliopsida</taxon>
        <taxon>Poales</taxon>
        <taxon>Poaceae</taxon>
        <taxon>PACMAD clade</taxon>
        <taxon>Arundinoideae</taxon>
        <taxon>Arundineae</taxon>
        <taxon>Arundo</taxon>
    </lineage>
</organism>
<reference evidence="1" key="2">
    <citation type="journal article" date="2015" name="Data Brief">
        <title>Shoot transcriptome of the giant reed, Arundo donax.</title>
        <authorList>
            <person name="Barrero R.A."/>
            <person name="Guerrero F.D."/>
            <person name="Moolhuijzen P."/>
            <person name="Goolsby J.A."/>
            <person name="Tidwell J."/>
            <person name="Bellgard S.E."/>
            <person name="Bellgard M.I."/>
        </authorList>
    </citation>
    <scope>NUCLEOTIDE SEQUENCE</scope>
    <source>
        <tissue evidence="1">Shoot tissue taken approximately 20 cm above the soil surface</tissue>
    </source>
</reference>
<proteinExistence type="predicted"/>
<sequence>MLLGDQLLQHQTKRKLGLPVLVSPTTPYLCLAYLVLRCHTVKTVKSQGNKHLSTNPFICRSCLAFRLECGWFQLVLFW</sequence>
<dbReference type="EMBL" id="GBRH01208516">
    <property type="protein sequence ID" value="JAD89379.1"/>
    <property type="molecule type" value="Transcribed_RNA"/>
</dbReference>